<evidence type="ECO:0000256" key="1">
    <source>
        <dbReference type="ARBA" id="ARBA00022884"/>
    </source>
</evidence>
<proteinExistence type="predicted"/>
<comment type="caution">
    <text evidence="3">The sequence shown here is derived from an EMBL/GenBank/DDBJ whole genome shotgun (WGS) entry which is preliminary data.</text>
</comment>
<dbReference type="Gene3D" id="1.10.940.10">
    <property type="entry name" value="NusB-like"/>
    <property type="match status" value="1"/>
</dbReference>
<dbReference type="AlphaFoldDB" id="A0A507SQG4"/>
<evidence type="ECO:0000313" key="4">
    <source>
        <dbReference type="Proteomes" id="UP000320801"/>
    </source>
</evidence>
<protein>
    <submittedName>
        <fullName evidence="3">Transcription antitermination protein NusB</fullName>
    </submittedName>
</protein>
<dbReference type="GO" id="GO:0003723">
    <property type="term" value="F:RNA binding"/>
    <property type="evidence" value="ECO:0007669"/>
    <property type="project" value="UniProtKB-KW"/>
</dbReference>
<accession>A0A507SQG4</accession>
<dbReference type="GO" id="GO:0006355">
    <property type="term" value="P:regulation of DNA-templated transcription"/>
    <property type="evidence" value="ECO:0007669"/>
    <property type="project" value="InterPro"/>
</dbReference>
<keyword evidence="4" id="KW-1185">Reference proteome</keyword>
<sequence>MKSRRRNRIEIINVLYSCELLSDYDLKRIYETNDFLDADQYKQIERIILNAAYLTKIVSRFLESKTWEQENPLVRAILLNATYEFFFLEPKIVINEAVEITKDFFGNSNESNMYKHVNKVVDNVYRFFVLNEAIVRKYFVK</sequence>
<dbReference type="Pfam" id="PF01029">
    <property type="entry name" value="NusB"/>
    <property type="match status" value="1"/>
</dbReference>
<dbReference type="SUPFAM" id="SSF48013">
    <property type="entry name" value="NusB-like"/>
    <property type="match status" value="1"/>
</dbReference>
<feature type="domain" description="NusB/RsmB/TIM44" evidence="2">
    <location>
        <begin position="45"/>
        <end position="126"/>
    </location>
</feature>
<dbReference type="InterPro" id="IPR035926">
    <property type="entry name" value="NusB-like_sf"/>
</dbReference>
<dbReference type="RefSeq" id="WP_141484124.1">
    <property type="nucleotide sequence ID" value="NZ_SMDN01000012.1"/>
</dbReference>
<evidence type="ECO:0000259" key="2">
    <source>
        <dbReference type="Pfam" id="PF01029"/>
    </source>
</evidence>
<name>A0A507SQG4_9BACT</name>
<gene>
    <name evidence="3" type="ORF">E1I18_03020</name>
</gene>
<dbReference type="EMBL" id="SMDN01000012">
    <property type="protein sequence ID" value="TQC51363.1"/>
    <property type="molecule type" value="Genomic_DNA"/>
</dbReference>
<organism evidence="3 4">
    <name type="scientific">Mycoplasmopsis mucosicanis</name>
    <dbReference type="NCBI Taxonomy" id="458208"/>
    <lineage>
        <taxon>Bacteria</taxon>
        <taxon>Bacillati</taxon>
        <taxon>Mycoplasmatota</taxon>
        <taxon>Mycoplasmoidales</taxon>
        <taxon>Metamycoplasmataceae</taxon>
        <taxon>Mycoplasmopsis</taxon>
    </lineage>
</organism>
<dbReference type="OrthoDB" id="389272at2"/>
<dbReference type="Proteomes" id="UP000320801">
    <property type="component" value="Unassembled WGS sequence"/>
</dbReference>
<keyword evidence="1" id="KW-0694">RNA-binding</keyword>
<evidence type="ECO:0000313" key="3">
    <source>
        <dbReference type="EMBL" id="TQC51363.1"/>
    </source>
</evidence>
<reference evidence="3 4" key="1">
    <citation type="submission" date="2019-03" db="EMBL/GenBank/DDBJ databases">
        <title>Characterization of a novel Mycoplasma cynos real-time PCR assay.</title>
        <authorList>
            <person name="Tallmadge R.L."/>
            <person name="Mitchell P.K."/>
            <person name="Goodman L."/>
        </authorList>
    </citation>
    <scope>NUCLEOTIDE SEQUENCE [LARGE SCALE GENOMIC DNA]</scope>
    <source>
        <strain evidence="3 4">1642</strain>
    </source>
</reference>
<dbReference type="InterPro" id="IPR006027">
    <property type="entry name" value="NusB_RsmB_TIM44"/>
</dbReference>